<evidence type="ECO:0000313" key="2">
    <source>
        <dbReference type="EMBL" id="VDM16468.1"/>
    </source>
</evidence>
<keyword evidence="1" id="KW-0732">Signal</keyword>
<protein>
    <submittedName>
        <fullName evidence="2 4">Uncharacterized protein</fullName>
    </submittedName>
</protein>
<sequence length="82" mass="9657">MWLRLLVFIVLIHLVPTVPYQLDLKKNQMEEEWMDALRGESKSLPLNGGAQWHPEYQARPAKEPHTSATTFLKRIRRILADY</sequence>
<organism evidence="4">
    <name type="scientific">Hydatigena taeniaeformis</name>
    <name type="common">Feline tapeworm</name>
    <name type="synonym">Taenia taeniaeformis</name>
    <dbReference type="NCBI Taxonomy" id="6205"/>
    <lineage>
        <taxon>Eukaryota</taxon>
        <taxon>Metazoa</taxon>
        <taxon>Spiralia</taxon>
        <taxon>Lophotrochozoa</taxon>
        <taxon>Platyhelminthes</taxon>
        <taxon>Cestoda</taxon>
        <taxon>Eucestoda</taxon>
        <taxon>Cyclophyllidea</taxon>
        <taxon>Taeniidae</taxon>
        <taxon>Hydatigera</taxon>
    </lineage>
</organism>
<gene>
    <name evidence="2" type="ORF">TTAC_LOCUS449</name>
</gene>
<feature type="signal peptide" evidence="1">
    <location>
        <begin position="1"/>
        <end position="17"/>
    </location>
</feature>
<reference evidence="4" key="1">
    <citation type="submission" date="2017-02" db="UniProtKB">
        <authorList>
            <consortium name="WormBaseParasite"/>
        </authorList>
    </citation>
    <scope>IDENTIFICATION</scope>
</reference>
<dbReference type="Proteomes" id="UP000274429">
    <property type="component" value="Unassembled WGS sequence"/>
</dbReference>
<feature type="chain" id="PRO_5043132815" evidence="1">
    <location>
        <begin position="18"/>
        <end position="82"/>
    </location>
</feature>
<evidence type="ECO:0000256" key="1">
    <source>
        <dbReference type="SAM" id="SignalP"/>
    </source>
</evidence>
<keyword evidence="3" id="KW-1185">Reference proteome</keyword>
<dbReference type="WBParaSite" id="TTAC_0000044801-mRNA-1">
    <property type="protein sequence ID" value="TTAC_0000044801-mRNA-1"/>
    <property type="gene ID" value="TTAC_0000044801"/>
</dbReference>
<dbReference type="EMBL" id="UYWX01000039">
    <property type="protein sequence ID" value="VDM16468.1"/>
    <property type="molecule type" value="Genomic_DNA"/>
</dbReference>
<reference evidence="2 3" key="2">
    <citation type="submission" date="2018-11" db="EMBL/GenBank/DDBJ databases">
        <authorList>
            <consortium name="Pathogen Informatics"/>
        </authorList>
    </citation>
    <scope>NUCLEOTIDE SEQUENCE [LARGE SCALE GENOMIC DNA]</scope>
</reference>
<accession>A0A0R3WIL4</accession>
<name>A0A0R3WIL4_HYDTA</name>
<evidence type="ECO:0000313" key="3">
    <source>
        <dbReference type="Proteomes" id="UP000274429"/>
    </source>
</evidence>
<dbReference type="AlphaFoldDB" id="A0A0R3WIL4"/>
<evidence type="ECO:0000313" key="4">
    <source>
        <dbReference type="WBParaSite" id="TTAC_0000044801-mRNA-1"/>
    </source>
</evidence>
<proteinExistence type="predicted"/>